<dbReference type="Proteomes" id="UP000753908">
    <property type="component" value="Unassembled WGS sequence"/>
</dbReference>
<protein>
    <submittedName>
        <fullName evidence="1">Uncharacterized protein</fullName>
    </submittedName>
</protein>
<reference evidence="1" key="1">
    <citation type="submission" date="2021-05" db="EMBL/GenBank/DDBJ databases">
        <authorList>
            <person name="Pietrasiak N."/>
            <person name="Ward R."/>
            <person name="Stajich J.E."/>
            <person name="Kurbessoian T."/>
        </authorList>
    </citation>
    <scope>NUCLEOTIDE SEQUENCE</scope>
    <source>
        <strain evidence="1">CPER-KK1</strain>
    </source>
</reference>
<sequence length="78" mass="8537">MTNYQFLSQTGKELVNLRVSGHEVPAIGIHRTDLQALLWQKLQRVSGVVRVGMHQDYCCWASAFGTLGSLDSASCAKG</sequence>
<proteinExistence type="predicted"/>
<name>A0A951UBH4_9CYAN</name>
<evidence type="ECO:0000313" key="1">
    <source>
        <dbReference type="EMBL" id="MBW4546957.1"/>
    </source>
</evidence>
<accession>A0A951UBH4</accession>
<gene>
    <name evidence="1" type="ORF">KME25_21310</name>
</gene>
<organism evidence="1 2">
    <name type="scientific">Symplocastrum torsivum CPER-KK1</name>
    <dbReference type="NCBI Taxonomy" id="450513"/>
    <lineage>
        <taxon>Bacteria</taxon>
        <taxon>Bacillati</taxon>
        <taxon>Cyanobacteriota</taxon>
        <taxon>Cyanophyceae</taxon>
        <taxon>Oscillatoriophycideae</taxon>
        <taxon>Oscillatoriales</taxon>
        <taxon>Microcoleaceae</taxon>
        <taxon>Symplocastrum</taxon>
    </lineage>
</organism>
<reference evidence="1" key="2">
    <citation type="journal article" date="2022" name="Microbiol. Resour. Announc.">
        <title>Metagenome Sequencing to Explore Phylogenomics of Terrestrial Cyanobacteria.</title>
        <authorList>
            <person name="Ward R.D."/>
            <person name="Stajich J.E."/>
            <person name="Johansen J.R."/>
            <person name="Huntemann M."/>
            <person name="Clum A."/>
            <person name="Foster B."/>
            <person name="Foster B."/>
            <person name="Roux S."/>
            <person name="Palaniappan K."/>
            <person name="Varghese N."/>
            <person name="Mukherjee S."/>
            <person name="Reddy T.B.K."/>
            <person name="Daum C."/>
            <person name="Copeland A."/>
            <person name="Chen I.A."/>
            <person name="Ivanova N.N."/>
            <person name="Kyrpides N.C."/>
            <person name="Shapiro N."/>
            <person name="Eloe-Fadrosh E.A."/>
            <person name="Pietrasiak N."/>
        </authorList>
    </citation>
    <scope>NUCLEOTIDE SEQUENCE</scope>
    <source>
        <strain evidence="1">CPER-KK1</strain>
    </source>
</reference>
<dbReference type="EMBL" id="JAHHIF010000033">
    <property type="protein sequence ID" value="MBW4546957.1"/>
    <property type="molecule type" value="Genomic_DNA"/>
</dbReference>
<evidence type="ECO:0000313" key="2">
    <source>
        <dbReference type="Proteomes" id="UP000753908"/>
    </source>
</evidence>
<dbReference type="AlphaFoldDB" id="A0A951UBH4"/>
<comment type="caution">
    <text evidence="1">The sequence shown here is derived from an EMBL/GenBank/DDBJ whole genome shotgun (WGS) entry which is preliminary data.</text>
</comment>